<dbReference type="SUPFAM" id="SSF50249">
    <property type="entry name" value="Nucleic acid-binding proteins"/>
    <property type="match status" value="2"/>
</dbReference>
<keyword evidence="9" id="KW-0934">Plastid</keyword>
<comment type="similarity">
    <text evidence="3">Belongs to the elongation factor P family.</text>
</comment>
<dbReference type="AlphaFoldDB" id="A0A5K7W052"/>
<dbReference type="SMART" id="SM01185">
    <property type="entry name" value="EFP"/>
    <property type="match status" value="1"/>
</dbReference>
<dbReference type="CDD" id="cd05794">
    <property type="entry name" value="S1_EF-P_repeat_2"/>
    <property type="match status" value="1"/>
</dbReference>
<proteinExistence type="inferred from homology"/>
<dbReference type="InterPro" id="IPR015365">
    <property type="entry name" value="Elong-fact-P_C"/>
</dbReference>
<protein>
    <submittedName>
        <fullName evidence="9">Elongation factor P</fullName>
    </submittedName>
</protein>
<sequence length="221" mass="24766">MLRMWEHWSACACIRYRASVWTLAQPYNPLNRLAGMISSNDFRTGTTIELDGSVWRVVEFLHVKPGKGSAFVRTKLKAVQSGNVVEKTFRAGEMLPQALLEKATLQHTYMDAEDYVFMDMNSYDETRLTSQQIGDQRKYLKEGMEVNVVSWNGRPLEVELPNSVVLQVTQTDPGVKGDTATGGTKPAIVETGAQIMVPLFISVGEKIKIDTRNDSYLGRES</sequence>
<keyword evidence="10" id="KW-1185">Reference proteome</keyword>
<evidence type="ECO:0000256" key="5">
    <source>
        <dbReference type="ARBA" id="ARBA00022768"/>
    </source>
</evidence>
<dbReference type="PANTHER" id="PTHR30053:SF12">
    <property type="entry name" value="ELONGATION FACTOR P (EF-P) FAMILY PROTEIN"/>
    <property type="match status" value="1"/>
</dbReference>
<dbReference type="NCBIfam" id="TIGR00038">
    <property type="entry name" value="efp"/>
    <property type="match status" value="1"/>
</dbReference>
<evidence type="ECO:0000259" key="7">
    <source>
        <dbReference type="SMART" id="SM00841"/>
    </source>
</evidence>
<evidence type="ECO:0000256" key="2">
    <source>
        <dbReference type="ARBA" id="ARBA00004815"/>
    </source>
</evidence>
<accession>A0A5K7W052</accession>
<keyword evidence="5 9" id="KW-0251">Elongation factor</keyword>
<dbReference type="Gene3D" id="2.40.50.140">
    <property type="entry name" value="Nucleic acid-binding proteins"/>
    <property type="match status" value="2"/>
</dbReference>
<dbReference type="EMBL" id="LC490351">
    <property type="protein sequence ID" value="BBL86184.1"/>
    <property type="molecule type" value="Genomic_DNA"/>
</dbReference>
<dbReference type="InterPro" id="IPR012340">
    <property type="entry name" value="NA-bd_OB-fold"/>
</dbReference>
<dbReference type="InterPro" id="IPR011768">
    <property type="entry name" value="Transl_elongation_fac_P"/>
</dbReference>
<dbReference type="InterPro" id="IPR013852">
    <property type="entry name" value="Transl_elong_P/YeiP_CS"/>
</dbReference>
<keyword evidence="6" id="KW-0648">Protein biosynthesis</keyword>
<comment type="subcellular location">
    <subcellularLocation>
        <location evidence="1">Cytoplasm</location>
    </subcellularLocation>
</comment>
<evidence type="ECO:0000256" key="4">
    <source>
        <dbReference type="ARBA" id="ARBA00022490"/>
    </source>
</evidence>
<dbReference type="Pfam" id="PF09285">
    <property type="entry name" value="Elong-fact-P_C"/>
    <property type="match status" value="1"/>
</dbReference>
<dbReference type="UniPathway" id="UPA00345"/>
<dbReference type="FunFam" id="2.30.30.30:FF:000003">
    <property type="entry name" value="Elongation factor P"/>
    <property type="match status" value="1"/>
</dbReference>
<feature type="domain" description="Translation elongation factor P/YeiP central" evidence="8">
    <location>
        <begin position="102"/>
        <end position="156"/>
    </location>
</feature>
<dbReference type="InterPro" id="IPR020599">
    <property type="entry name" value="Transl_elong_fac_P/YeiP"/>
</dbReference>
<dbReference type="InterPro" id="IPR001059">
    <property type="entry name" value="Transl_elong_P/YeiP_cen"/>
</dbReference>
<dbReference type="Pfam" id="PF01132">
    <property type="entry name" value="EFP"/>
    <property type="match status" value="1"/>
</dbReference>
<evidence type="ECO:0000259" key="8">
    <source>
        <dbReference type="SMART" id="SM01185"/>
    </source>
</evidence>
<dbReference type="NCBIfam" id="NF001810">
    <property type="entry name" value="PRK00529.1"/>
    <property type="match status" value="1"/>
</dbReference>
<evidence type="ECO:0000256" key="6">
    <source>
        <dbReference type="ARBA" id="ARBA00022917"/>
    </source>
</evidence>
<dbReference type="FunFam" id="2.40.50.140:FF:000004">
    <property type="entry name" value="Elongation factor P"/>
    <property type="match status" value="1"/>
</dbReference>
<name>A0A5K7W052_9EUKA</name>
<organism evidence="9 10">
    <name type="scientific">Paulinella micropora</name>
    <dbReference type="NCBI Taxonomy" id="1928728"/>
    <lineage>
        <taxon>Eukaryota</taxon>
        <taxon>Sar</taxon>
        <taxon>Rhizaria</taxon>
        <taxon>Cercozoa</taxon>
        <taxon>Imbricatea</taxon>
        <taxon>Silicofilosea</taxon>
        <taxon>Euglyphida</taxon>
        <taxon>Paulinellidae</taxon>
        <taxon>Paulinella</taxon>
    </lineage>
</organism>
<dbReference type="PANTHER" id="PTHR30053">
    <property type="entry name" value="ELONGATION FACTOR P"/>
    <property type="match status" value="1"/>
</dbReference>
<dbReference type="HAMAP" id="MF_00141">
    <property type="entry name" value="EF_P"/>
    <property type="match status" value="1"/>
</dbReference>
<dbReference type="SUPFAM" id="SSF50104">
    <property type="entry name" value="Translation proteins SH3-like domain"/>
    <property type="match status" value="1"/>
</dbReference>
<dbReference type="InterPro" id="IPR014722">
    <property type="entry name" value="Rib_uL2_dom2"/>
</dbReference>
<dbReference type="Proteomes" id="UP000503178">
    <property type="component" value="Chromatophore Pltd"/>
</dbReference>
<dbReference type="PROSITE" id="PS01275">
    <property type="entry name" value="EFP"/>
    <property type="match status" value="1"/>
</dbReference>
<dbReference type="InterPro" id="IPR008991">
    <property type="entry name" value="Translation_prot_SH3-like_sf"/>
</dbReference>
<dbReference type="SMART" id="SM00841">
    <property type="entry name" value="Elong-fact-P_C"/>
    <property type="match status" value="1"/>
</dbReference>
<dbReference type="GO" id="GO:0003746">
    <property type="term" value="F:translation elongation factor activity"/>
    <property type="evidence" value="ECO:0007669"/>
    <property type="project" value="UniProtKB-KW"/>
</dbReference>
<dbReference type="Pfam" id="PF08207">
    <property type="entry name" value="EFP_N"/>
    <property type="match status" value="1"/>
</dbReference>
<dbReference type="InterPro" id="IPR013185">
    <property type="entry name" value="Transl_elong_KOW-like"/>
</dbReference>
<evidence type="ECO:0000256" key="3">
    <source>
        <dbReference type="ARBA" id="ARBA00009479"/>
    </source>
</evidence>
<dbReference type="FunFam" id="2.40.50.140:FF:000009">
    <property type="entry name" value="Elongation factor P"/>
    <property type="match status" value="1"/>
</dbReference>
<keyword evidence="4" id="KW-0963">Cytoplasm</keyword>
<dbReference type="GO" id="GO:0043043">
    <property type="term" value="P:peptide biosynthetic process"/>
    <property type="evidence" value="ECO:0007669"/>
    <property type="project" value="InterPro"/>
</dbReference>
<dbReference type="CDD" id="cd04470">
    <property type="entry name" value="S1_EF-P_repeat_1"/>
    <property type="match status" value="1"/>
</dbReference>
<dbReference type="GO" id="GO:0005829">
    <property type="term" value="C:cytosol"/>
    <property type="evidence" value="ECO:0007669"/>
    <property type="project" value="UniProtKB-ARBA"/>
</dbReference>
<comment type="pathway">
    <text evidence="2">Protein biosynthesis; polypeptide chain elongation.</text>
</comment>
<dbReference type="Gene3D" id="2.30.30.30">
    <property type="match status" value="1"/>
</dbReference>
<evidence type="ECO:0000313" key="10">
    <source>
        <dbReference type="Proteomes" id="UP000503178"/>
    </source>
</evidence>
<feature type="domain" description="Elongation factor P C-terminal" evidence="7">
    <location>
        <begin position="164"/>
        <end position="219"/>
    </location>
</feature>
<geneLocation type="organellar chromatophore" evidence="9"/>
<evidence type="ECO:0000313" key="9">
    <source>
        <dbReference type="EMBL" id="BBL86184.1"/>
    </source>
</evidence>
<gene>
    <name evidence="9" type="primary">efp</name>
    <name evidence="9" type="synonym">MYN1_Chr_367</name>
    <name evidence="9" type="ORF">PMYN1_Chma375</name>
</gene>
<evidence type="ECO:0000256" key="1">
    <source>
        <dbReference type="ARBA" id="ARBA00004496"/>
    </source>
</evidence>
<dbReference type="PIRSF" id="PIRSF005901">
    <property type="entry name" value="EF-P"/>
    <property type="match status" value="1"/>
</dbReference>
<reference evidence="9 10" key="1">
    <citation type="submission" date="2019-06" db="EMBL/GenBank/DDBJ databases">
        <title>A hidden player of endosymbiotic evolution: DNA virus triggered massive gene transfer.</title>
        <authorList>
            <person name="Matsuo M."/>
            <person name="Katahata A."/>
            <person name="Tachikawa M."/>
            <person name="Minakuchi Y."/>
            <person name="Noguchi H."/>
            <person name="Toyoda A."/>
            <person name="Fujiyama A."/>
            <person name="Suzuki Y."/>
            <person name="Satoh S."/>
            <person name="Nakayama T."/>
            <person name="Kamikawa R."/>
            <person name="Nomura M."/>
            <person name="Inagaki Y."/>
            <person name="Ishida K."/>
            <person name="Obokata J."/>
        </authorList>
    </citation>
    <scope>NUCLEOTIDE SEQUENCE [LARGE SCALE GENOMIC DNA]</scope>
    <source>
        <strain evidence="9 10">MYN1</strain>
    </source>
</reference>